<evidence type="ECO:0000313" key="3">
    <source>
        <dbReference type="Proteomes" id="UP000034883"/>
    </source>
</evidence>
<dbReference type="OrthoDB" id="5515589at2"/>
<evidence type="ECO:0000256" key="1">
    <source>
        <dbReference type="SAM" id="MobiDB-lite"/>
    </source>
</evidence>
<dbReference type="AlphaFoldDB" id="A0A0F6SFN6"/>
<keyword evidence="3" id="KW-1185">Reference proteome</keyword>
<evidence type="ECO:0000313" key="2">
    <source>
        <dbReference type="EMBL" id="AKF07259.1"/>
    </source>
</evidence>
<name>A0A0F6SFN6_9BACT</name>
<dbReference type="KEGG" id="samy:DB32_004408"/>
<dbReference type="Proteomes" id="UP000034883">
    <property type="component" value="Chromosome"/>
</dbReference>
<dbReference type="SUPFAM" id="SSF48371">
    <property type="entry name" value="ARM repeat"/>
    <property type="match status" value="1"/>
</dbReference>
<dbReference type="STRING" id="927083.DB32_004408"/>
<accession>A0A0F6SFN6</accession>
<feature type="region of interest" description="Disordered" evidence="1">
    <location>
        <begin position="96"/>
        <end position="117"/>
    </location>
</feature>
<dbReference type="InterPro" id="IPR016024">
    <property type="entry name" value="ARM-type_fold"/>
</dbReference>
<sequence>MSAPMRTLLDLLVDEESLGAPLLELVRAAVDDAKRGAGPSRKRLELNRFEITIDVELDEAVIEDVLEPPGVAVRRVSTRELIAALERARRDRSPVRRYADAARRHEQGTNDADPRKANRAARELTRLWKQIRRSDEQLAEFVELLGHEALSVRLWAATHLLPIDPLRAERAIEELTREPGILGFGARMTLQEWRAGRLREP</sequence>
<gene>
    <name evidence="2" type="ORF">DB32_004408</name>
</gene>
<reference evidence="2 3" key="1">
    <citation type="submission" date="2015-03" db="EMBL/GenBank/DDBJ databases">
        <title>Genome assembly of Sandaracinus amylolyticus DSM 53668.</title>
        <authorList>
            <person name="Sharma G."/>
            <person name="Subramanian S."/>
        </authorList>
    </citation>
    <scope>NUCLEOTIDE SEQUENCE [LARGE SCALE GENOMIC DNA]</scope>
    <source>
        <strain evidence="2 3">DSM 53668</strain>
    </source>
</reference>
<dbReference type="Gene3D" id="1.25.40.70">
    <property type="entry name" value="Phosphatidylinositol 3-kinase, accessory domain (PIK)"/>
    <property type="match status" value="1"/>
</dbReference>
<protein>
    <submittedName>
        <fullName evidence="2">Uncharacterized protein</fullName>
    </submittedName>
</protein>
<proteinExistence type="predicted"/>
<organism evidence="2 3">
    <name type="scientific">Sandaracinus amylolyticus</name>
    <dbReference type="NCBI Taxonomy" id="927083"/>
    <lineage>
        <taxon>Bacteria</taxon>
        <taxon>Pseudomonadati</taxon>
        <taxon>Myxococcota</taxon>
        <taxon>Polyangia</taxon>
        <taxon>Polyangiales</taxon>
        <taxon>Sandaracinaceae</taxon>
        <taxon>Sandaracinus</taxon>
    </lineage>
</organism>
<dbReference type="EMBL" id="CP011125">
    <property type="protein sequence ID" value="AKF07259.1"/>
    <property type="molecule type" value="Genomic_DNA"/>
</dbReference>
<dbReference type="InterPro" id="IPR042236">
    <property type="entry name" value="PI3K_accessory_sf"/>
</dbReference>